<dbReference type="RefSeq" id="WP_244217685.1">
    <property type="nucleotide sequence ID" value="NZ_MUBM01000604.1"/>
</dbReference>
<keyword evidence="2" id="KW-1185">Reference proteome</keyword>
<organism evidence="1 2">
    <name type="scientific">Streptomyces carpinensis</name>
    <dbReference type="NCBI Taxonomy" id="66369"/>
    <lineage>
        <taxon>Bacteria</taxon>
        <taxon>Bacillati</taxon>
        <taxon>Actinomycetota</taxon>
        <taxon>Actinomycetes</taxon>
        <taxon>Kitasatosporales</taxon>
        <taxon>Streptomycetaceae</taxon>
        <taxon>Streptomyces</taxon>
    </lineage>
</organism>
<gene>
    <name evidence="1" type="ORF">ABT317_19665</name>
</gene>
<dbReference type="Proteomes" id="UP001458415">
    <property type="component" value="Unassembled WGS sequence"/>
</dbReference>
<name>A0ABV1W4P2_9ACTN</name>
<reference evidence="1 2" key="1">
    <citation type="submission" date="2024-06" db="EMBL/GenBank/DDBJ databases">
        <title>The Natural Products Discovery Center: Release of the First 8490 Sequenced Strains for Exploring Actinobacteria Biosynthetic Diversity.</title>
        <authorList>
            <person name="Kalkreuter E."/>
            <person name="Kautsar S.A."/>
            <person name="Yang D."/>
            <person name="Bader C.D."/>
            <person name="Teijaro C.N."/>
            <person name="Fluegel L."/>
            <person name="Davis C.M."/>
            <person name="Simpson J.R."/>
            <person name="Lauterbach L."/>
            <person name="Steele A.D."/>
            <person name="Gui C."/>
            <person name="Meng S."/>
            <person name="Li G."/>
            <person name="Viehrig K."/>
            <person name="Ye F."/>
            <person name="Su P."/>
            <person name="Kiefer A.F."/>
            <person name="Nichols A."/>
            <person name="Cepeda A.J."/>
            <person name="Yan W."/>
            <person name="Fan B."/>
            <person name="Jiang Y."/>
            <person name="Adhikari A."/>
            <person name="Zheng C.-J."/>
            <person name="Schuster L."/>
            <person name="Cowan T.M."/>
            <person name="Smanski M.J."/>
            <person name="Chevrette M.G."/>
            <person name="De Carvalho L.P.S."/>
            <person name="Shen B."/>
        </authorList>
    </citation>
    <scope>NUCLEOTIDE SEQUENCE [LARGE SCALE GENOMIC DNA]</scope>
    <source>
        <strain evidence="1 2">NPDC000634</strain>
    </source>
</reference>
<protein>
    <submittedName>
        <fullName evidence="1">Uncharacterized protein</fullName>
    </submittedName>
</protein>
<dbReference type="EMBL" id="JBEPCU010000326">
    <property type="protein sequence ID" value="MER6979144.1"/>
    <property type="molecule type" value="Genomic_DNA"/>
</dbReference>
<accession>A0ABV1W4P2</accession>
<proteinExistence type="predicted"/>
<evidence type="ECO:0000313" key="2">
    <source>
        <dbReference type="Proteomes" id="UP001458415"/>
    </source>
</evidence>
<sequence>MAGTSSTSTPGQPVPERLVQTYGDGLFDETIWLLAPDATYDDCYLHAQAAERAEVLTEL</sequence>
<evidence type="ECO:0000313" key="1">
    <source>
        <dbReference type="EMBL" id="MER6979144.1"/>
    </source>
</evidence>
<comment type="caution">
    <text evidence="1">The sequence shown here is derived from an EMBL/GenBank/DDBJ whole genome shotgun (WGS) entry which is preliminary data.</text>
</comment>